<evidence type="ECO:0000256" key="1">
    <source>
        <dbReference type="SAM" id="SignalP"/>
    </source>
</evidence>
<keyword evidence="3" id="KW-1185">Reference proteome</keyword>
<feature type="signal peptide" evidence="1">
    <location>
        <begin position="1"/>
        <end position="25"/>
    </location>
</feature>
<evidence type="ECO:0000313" key="2">
    <source>
        <dbReference type="EMBL" id="KAJ7312883.1"/>
    </source>
</evidence>
<dbReference type="EMBL" id="JARIHO010000069">
    <property type="protein sequence ID" value="KAJ7312883.1"/>
    <property type="molecule type" value="Genomic_DNA"/>
</dbReference>
<feature type="chain" id="PRO_5041914471" description="Secreted protein" evidence="1">
    <location>
        <begin position="26"/>
        <end position="71"/>
    </location>
</feature>
<sequence length="71" mass="8085">MTRRRTGWPWSISCLCTLPARTVYGFTDFIRVGLPDVGATRIVSVRGTTSKMERKCRGWAGRNERSPTAYF</sequence>
<name>A0AAD6ZA51_9AGAR</name>
<protein>
    <recommendedName>
        <fullName evidence="4">Secreted protein</fullName>
    </recommendedName>
</protein>
<evidence type="ECO:0000313" key="3">
    <source>
        <dbReference type="Proteomes" id="UP001218218"/>
    </source>
</evidence>
<evidence type="ECO:0008006" key="4">
    <source>
        <dbReference type="Google" id="ProtNLM"/>
    </source>
</evidence>
<reference evidence="2" key="1">
    <citation type="submission" date="2023-03" db="EMBL/GenBank/DDBJ databases">
        <title>Massive genome expansion in bonnet fungi (Mycena s.s.) driven by repeated elements and novel gene families across ecological guilds.</title>
        <authorList>
            <consortium name="Lawrence Berkeley National Laboratory"/>
            <person name="Harder C.B."/>
            <person name="Miyauchi S."/>
            <person name="Viragh M."/>
            <person name="Kuo A."/>
            <person name="Thoen E."/>
            <person name="Andreopoulos B."/>
            <person name="Lu D."/>
            <person name="Skrede I."/>
            <person name="Drula E."/>
            <person name="Henrissat B."/>
            <person name="Morin E."/>
            <person name="Kohler A."/>
            <person name="Barry K."/>
            <person name="LaButti K."/>
            <person name="Morin E."/>
            <person name="Salamov A."/>
            <person name="Lipzen A."/>
            <person name="Mereny Z."/>
            <person name="Hegedus B."/>
            <person name="Baldrian P."/>
            <person name="Stursova M."/>
            <person name="Weitz H."/>
            <person name="Taylor A."/>
            <person name="Grigoriev I.V."/>
            <person name="Nagy L.G."/>
            <person name="Martin F."/>
            <person name="Kauserud H."/>
        </authorList>
    </citation>
    <scope>NUCLEOTIDE SEQUENCE</scope>
    <source>
        <strain evidence="2">CBHHK002</strain>
    </source>
</reference>
<dbReference type="AlphaFoldDB" id="A0AAD6ZA51"/>
<comment type="caution">
    <text evidence="2">The sequence shown here is derived from an EMBL/GenBank/DDBJ whole genome shotgun (WGS) entry which is preliminary data.</text>
</comment>
<proteinExistence type="predicted"/>
<gene>
    <name evidence="2" type="ORF">DFH08DRAFT_896136</name>
</gene>
<dbReference type="Proteomes" id="UP001218218">
    <property type="component" value="Unassembled WGS sequence"/>
</dbReference>
<accession>A0AAD6ZA51</accession>
<keyword evidence="1" id="KW-0732">Signal</keyword>
<organism evidence="2 3">
    <name type="scientific">Mycena albidolilacea</name>
    <dbReference type="NCBI Taxonomy" id="1033008"/>
    <lineage>
        <taxon>Eukaryota</taxon>
        <taxon>Fungi</taxon>
        <taxon>Dikarya</taxon>
        <taxon>Basidiomycota</taxon>
        <taxon>Agaricomycotina</taxon>
        <taxon>Agaricomycetes</taxon>
        <taxon>Agaricomycetidae</taxon>
        <taxon>Agaricales</taxon>
        <taxon>Marasmiineae</taxon>
        <taxon>Mycenaceae</taxon>
        <taxon>Mycena</taxon>
    </lineage>
</organism>